<proteinExistence type="predicted"/>
<dbReference type="SMART" id="SM00363">
    <property type="entry name" value="S4"/>
    <property type="match status" value="1"/>
</dbReference>
<dbReference type="Pfam" id="PF17774">
    <property type="entry name" value="YlmH_RBD"/>
    <property type="match status" value="1"/>
</dbReference>
<accession>A0A0P8W5N5</accession>
<dbReference type="Gene3D" id="3.10.290.10">
    <property type="entry name" value="RNA-binding S4 domain"/>
    <property type="match status" value="1"/>
</dbReference>
<dbReference type="InterPro" id="IPR002942">
    <property type="entry name" value="S4_RNA-bd"/>
</dbReference>
<organism evidence="3 4">
    <name type="scientific">Oxobacter pfennigii</name>
    <dbReference type="NCBI Taxonomy" id="36849"/>
    <lineage>
        <taxon>Bacteria</taxon>
        <taxon>Bacillati</taxon>
        <taxon>Bacillota</taxon>
        <taxon>Clostridia</taxon>
        <taxon>Eubacteriales</taxon>
        <taxon>Clostridiaceae</taxon>
        <taxon>Oxobacter</taxon>
    </lineage>
</organism>
<evidence type="ECO:0000256" key="1">
    <source>
        <dbReference type="PROSITE-ProRule" id="PRU00182"/>
    </source>
</evidence>
<dbReference type="PANTHER" id="PTHR13633">
    <property type="entry name" value="MITOCHONDRIAL TRANSCRIPTION RESCUE FACTOR 1"/>
    <property type="match status" value="1"/>
</dbReference>
<keyword evidence="4" id="KW-1185">Reference proteome</keyword>
<dbReference type="PROSITE" id="PS50889">
    <property type="entry name" value="S4"/>
    <property type="match status" value="1"/>
</dbReference>
<keyword evidence="1" id="KW-0694">RNA-binding</keyword>
<dbReference type="OrthoDB" id="9812787at2"/>
<comment type="caution">
    <text evidence="3">The sequence shown here is derived from an EMBL/GenBank/DDBJ whole genome shotgun (WGS) entry which is preliminary data.</text>
</comment>
<dbReference type="SUPFAM" id="SSF55174">
    <property type="entry name" value="Alpha-L RNA-binding motif"/>
    <property type="match status" value="1"/>
</dbReference>
<dbReference type="RefSeq" id="WP_054875202.1">
    <property type="nucleotide sequence ID" value="NZ_LKET01000032.1"/>
</dbReference>
<dbReference type="Proteomes" id="UP000050326">
    <property type="component" value="Unassembled WGS sequence"/>
</dbReference>
<dbReference type="InterPro" id="IPR012677">
    <property type="entry name" value="Nucleotide-bd_a/b_plait_sf"/>
</dbReference>
<evidence type="ECO:0000313" key="3">
    <source>
        <dbReference type="EMBL" id="KPU43997.1"/>
    </source>
</evidence>
<reference evidence="3 4" key="1">
    <citation type="submission" date="2015-09" db="EMBL/GenBank/DDBJ databases">
        <title>Genome sequence of Oxobacter pfennigii DSM 3222.</title>
        <authorList>
            <person name="Poehlein A."/>
            <person name="Bengelsdorf F.R."/>
            <person name="Schiel-Bengelsdorf B."/>
            <person name="Duerre P."/>
            <person name="Daniel R."/>
        </authorList>
    </citation>
    <scope>NUCLEOTIDE SEQUENCE [LARGE SCALE GENOMIC DNA]</scope>
    <source>
        <strain evidence="3 4">DSM 3222</strain>
    </source>
</reference>
<protein>
    <submittedName>
        <fullName evidence="3">S4 domain protein</fullName>
    </submittedName>
</protein>
<dbReference type="EMBL" id="LKET01000032">
    <property type="protein sequence ID" value="KPU43997.1"/>
    <property type="molecule type" value="Genomic_DNA"/>
</dbReference>
<dbReference type="GO" id="GO:0003723">
    <property type="term" value="F:RNA binding"/>
    <property type="evidence" value="ECO:0007669"/>
    <property type="project" value="UniProtKB-KW"/>
</dbReference>
<gene>
    <name evidence="3" type="ORF">OXPF_21620</name>
</gene>
<dbReference type="Gene3D" id="3.30.1370.160">
    <property type="match status" value="1"/>
</dbReference>
<dbReference type="STRING" id="36849.OXPF_21620"/>
<sequence>MNKKDEILNSIKSGEDKILAVKIIDNIEQVQRYFEPRFTDFLDPAQVMKASAIIKKIGHVNYEITGGIANSERSMLVIYPGGMDFQYIKLPISALYFRGNTKFEKLEHRDILGALMSLGIKRDKIGDIILSEDLNYILVSEDISNYIKINLTKIKHVGVSAEYADLKNVPQREQNFKVIAANVASLRLDAVLSAGFGESRSSIAKEIVSQKVKVNFEEVTDLNRLIKTGDVISLKGRGRIVLERIGSKTKKDRINIIIKKII</sequence>
<dbReference type="PANTHER" id="PTHR13633:SF3">
    <property type="entry name" value="MITOCHONDRIAL TRANSCRIPTION RESCUE FACTOR 1"/>
    <property type="match status" value="1"/>
</dbReference>
<dbReference type="AlphaFoldDB" id="A0A0P8W5N5"/>
<feature type="domain" description="RNA-binding S4" evidence="2">
    <location>
        <begin position="186"/>
        <end position="250"/>
    </location>
</feature>
<dbReference type="CDD" id="cd00165">
    <property type="entry name" value="S4"/>
    <property type="match status" value="1"/>
</dbReference>
<evidence type="ECO:0000259" key="2">
    <source>
        <dbReference type="SMART" id="SM00363"/>
    </source>
</evidence>
<evidence type="ECO:0000313" key="4">
    <source>
        <dbReference type="Proteomes" id="UP000050326"/>
    </source>
</evidence>
<dbReference type="InterPro" id="IPR040591">
    <property type="entry name" value="RqcP2_RBD"/>
</dbReference>
<name>A0A0P8W5N5_9CLOT</name>
<dbReference type="InterPro" id="IPR036986">
    <property type="entry name" value="S4_RNA-bd_sf"/>
</dbReference>
<dbReference type="Pfam" id="PF01479">
    <property type="entry name" value="S4"/>
    <property type="match status" value="1"/>
</dbReference>
<dbReference type="Gene3D" id="3.30.70.330">
    <property type="match status" value="1"/>
</dbReference>